<feature type="compositionally biased region" description="Low complexity" evidence="2">
    <location>
        <begin position="43"/>
        <end position="54"/>
    </location>
</feature>
<feature type="region of interest" description="Disordered" evidence="2">
    <location>
        <begin position="1"/>
        <end position="72"/>
    </location>
</feature>
<sequence>MQMRVDSLTEVTGFHHPPARRAAARPRPPRPPPGSWGPPRQPTTPVTTHTTRPTTYDRRRARPNATPPRNRTVPMTLISQASVAAGSSPVGQLSDLGAGFSQVKKGFNSFLSSIDSALKSPDDQSDTMSVMSDMSSDSDSYVLLNLEMDRAGSESVDPLFVVEGALKRVPSVEIASEVTEDTHSEVSLSSAMRKRDVISALTLRLGRVEFVQQGAGFDSSVKVLLRHLSAEQCAAIGWDEFQAKFQLRTKGWQGLDVATEPCNIRMRMDSTFVPVAGQRHHKINVREQVKSELEVRASDLDLGLMMSTVANLTDFIEDEILPVPLPIELHLERLKVRLTEDRPPNNITSPGVVPLDLSIPSLRVTRDKEGVFTVHQTAAADQSGNPCRPGDASTSASRVDVTSSFNNPGGGGGGGGCPPAVVSELARLRQRCQLLENQLEQRRGAEERLQYLSLMETRCREAEDEAQGLREEKESLMKTLRYLQEEFLRLDRAQNRRADPK</sequence>
<dbReference type="Pfam" id="PF24917">
    <property type="entry name" value="BLTP3A_B"/>
    <property type="match status" value="1"/>
</dbReference>
<dbReference type="Proteomes" id="UP000440578">
    <property type="component" value="Unassembled WGS sequence"/>
</dbReference>
<feature type="compositionally biased region" description="Low complexity" evidence="2">
    <location>
        <begin position="63"/>
        <end position="72"/>
    </location>
</feature>
<feature type="region of interest" description="Disordered" evidence="2">
    <location>
        <begin position="379"/>
        <end position="398"/>
    </location>
</feature>
<reference evidence="3 4" key="1">
    <citation type="submission" date="2019-07" db="EMBL/GenBank/DDBJ databases">
        <title>Draft genome assembly of a fouling barnacle, Amphibalanus amphitrite (Darwin, 1854): The first reference genome for Thecostraca.</title>
        <authorList>
            <person name="Kim W."/>
        </authorList>
    </citation>
    <scope>NUCLEOTIDE SEQUENCE [LARGE SCALE GENOMIC DNA]</scope>
    <source>
        <strain evidence="3">SNU_AA5</strain>
        <tissue evidence="3">Soma without cirri and trophi</tissue>
    </source>
</reference>
<dbReference type="AlphaFoldDB" id="A0A6A4VJK6"/>
<feature type="coiled-coil region" evidence="1">
    <location>
        <begin position="425"/>
        <end position="486"/>
    </location>
</feature>
<name>A0A6A4VJK6_AMPAM</name>
<keyword evidence="1" id="KW-0175">Coiled coil</keyword>
<dbReference type="OrthoDB" id="43807at2759"/>
<feature type="compositionally biased region" description="Basic residues" evidence="2">
    <location>
        <begin position="17"/>
        <end position="28"/>
    </location>
</feature>
<protein>
    <submittedName>
        <fullName evidence="3">UHRF1-binding protein 1</fullName>
    </submittedName>
</protein>
<dbReference type="PANTHER" id="PTHR22774">
    <property type="entry name" value="CHOREIN N-TERMINAL DOMAIN-CONTAINING PROTEIN"/>
    <property type="match status" value="1"/>
</dbReference>
<organism evidence="3 4">
    <name type="scientific">Amphibalanus amphitrite</name>
    <name type="common">Striped barnacle</name>
    <name type="synonym">Balanus amphitrite</name>
    <dbReference type="NCBI Taxonomy" id="1232801"/>
    <lineage>
        <taxon>Eukaryota</taxon>
        <taxon>Metazoa</taxon>
        <taxon>Ecdysozoa</taxon>
        <taxon>Arthropoda</taxon>
        <taxon>Crustacea</taxon>
        <taxon>Multicrustacea</taxon>
        <taxon>Cirripedia</taxon>
        <taxon>Thoracica</taxon>
        <taxon>Thoracicalcarea</taxon>
        <taxon>Balanomorpha</taxon>
        <taxon>Balanoidea</taxon>
        <taxon>Balanidae</taxon>
        <taxon>Amphibalaninae</taxon>
        <taxon>Amphibalanus</taxon>
    </lineage>
</organism>
<dbReference type="InterPro" id="IPR026728">
    <property type="entry name" value="BLTP3A/B"/>
</dbReference>
<comment type="caution">
    <text evidence="3">The sequence shown here is derived from an EMBL/GenBank/DDBJ whole genome shotgun (WGS) entry which is preliminary data.</text>
</comment>
<dbReference type="PANTHER" id="PTHR22774:SF11">
    <property type="entry name" value="CHOREIN N-TERMINAL DOMAIN-CONTAINING PROTEIN"/>
    <property type="match status" value="1"/>
</dbReference>
<evidence type="ECO:0000256" key="1">
    <source>
        <dbReference type="SAM" id="Coils"/>
    </source>
</evidence>
<evidence type="ECO:0000313" key="3">
    <source>
        <dbReference type="EMBL" id="KAF0290662.1"/>
    </source>
</evidence>
<gene>
    <name evidence="3" type="primary">UHRF1BP1</name>
    <name evidence="3" type="ORF">FJT64_011140</name>
</gene>
<evidence type="ECO:0000256" key="2">
    <source>
        <dbReference type="SAM" id="MobiDB-lite"/>
    </source>
</evidence>
<accession>A0A6A4VJK6</accession>
<feature type="compositionally biased region" description="Pro residues" evidence="2">
    <location>
        <begin position="29"/>
        <end position="42"/>
    </location>
</feature>
<dbReference type="EMBL" id="VIIS01001936">
    <property type="protein sequence ID" value="KAF0290662.1"/>
    <property type="molecule type" value="Genomic_DNA"/>
</dbReference>
<keyword evidence="4" id="KW-1185">Reference proteome</keyword>
<proteinExistence type="predicted"/>
<evidence type="ECO:0000313" key="4">
    <source>
        <dbReference type="Proteomes" id="UP000440578"/>
    </source>
</evidence>